<dbReference type="RefSeq" id="WP_232516598.1">
    <property type="nucleotide sequence ID" value="NZ_JBHSOG010000096.1"/>
</dbReference>
<evidence type="ECO:0000313" key="2">
    <source>
        <dbReference type="Proteomes" id="UP001595974"/>
    </source>
</evidence>
<dbReference type="InterPro" id="IPR032556">
    <property type="entry name" value="DUF4936"/>
</dbReference>
<sequence length="95" mass="10751">MTSYYIYYRLRPDAGFADALRVLQAMQATLARRTGIVGRIMRRADDPVTWMEIYEGVSDKDGFDAALQDEADAHRAADLLEPGTTRHLERFVPCA</sequence>
<organism evidence="1 2">
    <name type="scientific">Thauera sinica</name>
    <dbReference type="NCBI Taxonomy" id="2665146"/>
    <lineage>
        <taxon>Bacteria</taxon>
        <taxon>Pseudomonadati</taxon>
        <taxon>Pseudomonadota</taxon>
        <taxon>Betaproteobacteria</taxon>
        <taxon>Rhodocyclales</taxon>
        <taxon>Zoogloeaceae</taxon>
        <taxon>Thauera</taxon>
    </lineage>
</organism>
<dbReference type="Proteomes" id="UP001595974">
    <property type="component" value="Unassembled WGS sequence"/>
</dbReference>
<proteinExistence type="predicted"/>
<gene>
    <name evidence="1" type="ORF">ACFPTN_19575</name>
</gene>
<keyword evidence="2" id="KW-1185">Reference proteome</keyword>
<dbReference type="Pfam" id="PF16290">
    <property type="entry name" value="DUF4936"/>
    <property type="match status" value="1"/>
</dbReference>
<accession>A0ABW1AWN4</accession>
<protein>
    <submittedName>
        <fullName evidence="1">DUF4936 family protein</fullName>
    </submittedName>
</protein>
<comment type="caution">
    <text evidence="1">The sequence shown here is derived from an EMBL/GenBank/DDBJ whole genome shotgun (WGS) entry which is preliminary data.</text>
</comment>
<dbReference type="EMBL" id="JBHSOG010000096">
    <property type="protein sequence ID" value="MFC5771582.1"/>
    <property type="molecule type" value="Genomic_DNA"/>
</dbReference>
<name>A0ABW1AWN4_9RHOO</name>
<evidence type="ECO:0000313" key="1">
    <source>
        <dbReference type="EMBL" id="MFC5771582.1"/>
    </source>
</evidence>
<reference evidence="2" key="1">
    <citation type="journal article" date="2019" name="Int. J. Syst. Evol. Microbiol.">
        <title>The Global Catalogue of Microorganisms (GCM) 10K type strain sequencing project: providing services to taxonomists for standard genome sequencing and annotation.</title>
        <authorList>
            <consortium name="The Broad Institute Genomics Platform"/>
            <consortium name="The Broad Institute Genome Sequencing Center for Infectious Disease"/>
            <person name="Wu L."/>
            <person name="Ma J."/>
        </authorList>
    </citation>
    <scope>NUCLEOTIDE SEQUENCE [LARGE SCALE GENOMIC DNA]</scope>
    <source>
        <strain evidence="2">SHR3</strain>
    </source>
</reference>